<sequence length="244" mass="25346">LGRRCLGECDPQAPGQCKEANDTASQNANRSAGGPKPKPLIPNFCRGNKAITTAEFRGFHTNDFDGNKDPKYMMEIIGIEHAPYGEEHIKRCFLSGIFGGGGRPGGAGGRFPFRPAAGRPNRPARPAAAATTAAAPVADPNEPEPIADFSVDHPAADSGRHSRRLAAAVEGGATVAGGVEPPSPFGKVCMTDGSTVPNMKVAICNLRMSTNKSLGVRCLGDCSVCKEAPACPVVRKALSEATHG</sequence>
<dbReference type="EMBL" id="MTYJ01000008">
    <property type="protein sequence ID" value="OQV23995.1"/>
    <property type="molecule type" value="Genomic_DNA"/>
</dbReference>
<reference evidence="3" key="1">
    <citation type="submission" date="2017-01" db="EMBL/GenBank/DDBJ databases">
        <title>Comparative genomics of anhydrobiosis in the tardigrade Hypsibius dujardini.</title>
        <authorList>
            <person name="Yoshida Y."/>
            <person name="Koutsovoulos G."/>
            <person name="Laetsch D."/>
            <person name="Stevens L."/>
            <person name="Kumar S."/>
            <person name="Horikawa D."/>
            <person name="Ishino K."/>
            <person name="Komine S."/>
            <person name="Tomita M."/>
            <person name="Blaxter M."/>
            <person name="Arakawa K."/>
        </authorList>
    </citation>
    <scope>NUCLEOTIDE SEQUENCE [LARGE SCALE GENOMIC DNA]</scope>
    <source>
        <strain evidence="3">Z151</strain>
    </source>
</reference>
<comment type="caution">
    <text evidence="2">The sequence shown here is derived from an EMBL/GenBank/DDBJ whole genome shotgun (WGS) entry which is preliminary data.</text>
</comment>
<accession>A0A1W0X8X6</accession>
<feature type="compositionally biased region" description="Low complexity" evidence="1">
    <location>
        <begin position="115"/>
        <end position="136"/>
    </location>
</feature>
<dbReference type="Proteomes" id="UP000192578">
    <property type="component" value="Unassembled WGS sequence"/>
</dbReference>
<proteinExistence type="predicted"/>
<evidence type="ECO:0000256" key="1">
    <source>
        <dbReference type="SAM" id="MobiDB-lite"/>
    </source>
</evidence>
<gene>
    <name evidence="2" type="ORF">BV898_01954</name>
</gene>
<name>A0A1W0X8X6_HYPEX</name>
<feature type="region of interest" description="Disordered" evidence="1">
    <location>
        <begin position="10"/>
        <end position="41"/>
    </location>
</feature>
<dbReference type="AlphaFoldDB" id="A0A1W0X8X6"/>
<feature type="non-terminal residue" evidence="2">
    <location>
        <position position="1"/>
    </location>
</feature>
<evidence type="ECO:0000313" key="3">
    <source>
        <dbReference type="Proteomes" id="UP000192578"/>
    </source>
</evidence>
<feature type="region of interest" description="Disordered" evidence="1">
    <location>
        <begin position="115"/>
        <end position="144"/>
    </location>
</feature>
<keyword evidence="3" id="KW-1185">Reference proteome</keyword>
<protein>
    <submittedName>
        <fullName evidence="2">Uncharacterized protein</fullName>
    </submittedName>
</protein>
<evidence type="ECO:0000313" key="2">
    <source>
        <dbReference type="EMBL" id="OQV23995.1"/>
    </source>
</evidence>
<organism evidence="2 3">
    <name type="scientific">Hypsibius exemplaris</name>
    <name type="common">Freshwater tardigrade</name>
    <dbReference type="NCBI Taxonomy" id="2072580"/>
    <lineage>
        <taxon>Eukaryota</taxon>
        <taxon>Metazoa</taxon>
        <taxon>Ecdysozoa</taxon>
        <taxon>Tardigrada</taxon>
        <taxon>Eutardigrada</taxon>
        <taxon>Parachela</taxon>
        <taxon>Hypsibioidea</taxon>
        <taxon>Hypsibiidae</taxon>
        <taxon>Hypsibius</taxon>
    </lineage>
</organism>